<accession>A0A1M5INL0</accession>
<dbReference type="STRING" id="570519.SAMN04488116_0827"/>
<sequence>MVKLKTSSFKLVHSRSDINIFVIFGVRSHTMYTEHKLVKKCLQEIEESLGWGASDSWHNDMFVELSERIQQQTKVLLSPVTLKRVWGRIDYKSAPSITTLNTLSQFAGYENWRDFKAKSDIKRTSRISNKVSSNLGIIMLSASVMTVIFISFFSLKGPGNIPLPIDSESLVFTSRPIAKGLPNSVVFDVDLGEVQSDNIRIQQYWDPTKTISLKPGQKQATGQYYYPGYFRAKLLVDGKALKQHDLFIKTEGWLGTLDYRPIPKYIPSRRIEGNKLDFPNDILEEISNSSEPLTSTFHLVKDMEDISGDNFILRSKVQNVYNDKWAVCKKLVVVILGSKGAMTIGFSVPGCTSELGVMMNDVYVDGKEHDLSKMGIDLSQPQEIEIKVKNKELQVFAGGKKSFEGSYNESVGRIAGLRFRFLGAGEVLDYELAKLSEEVVISSDKANL</sequence>
<evidence type="ECO:0000313" key="2">
    <source>
        <dbReference type="EMBL" id="SHG29835.1"/>
    </source>
</evidence>
<organism evidence="2 3">
    <name type="scientific">Flagellimonas flava</name>
    <dbReference type="NCBI Taxonomy" id="570519"/>
    <lineage>
        <taxon>Bacteria</taxon>
        <taxon>Pseudomonadati</taxon>
        <taxon>Bacteroidota</taxon>
        <taxon>Flavobacteriia</taxon>
        <taxon>Flavobacteriales</taxon>
        <taxon>Flavobacteriaceae</taxon>
        <taxon>Flagellimonas</taxon>
    </lineage>
</organism>
<dbReference type="AlphaFoldDB" id="A0A1M5INL0"/>
<keyword evidence="1" id="KW-0812">Transmembrane</keyword>
<protein>
    <submittedName>
        <fullName evidence="2">Uncharacterized protein</fullName>
    </submittedName>
</protein>
<dbReference type="Proteomes" id="UP000184532">
    <property type="component" value="Unassembled WGS sequence"/>
</dbReference>
<gene>
    <name evidence="2" type="ORF">SAMN04488116_0827</name>
</gene>
<proteinExistence type="predicted"/>
<evidence type="ECO:0000313" key="3">
    <source>
        <dbReference type="Proteomes" id="UP000184532"/>
    </source>
</evidence>
<keyword evidence="3" id="KW-1185">Reference proteome</keyword>
<dbReference type="EMBL" id="FQWL01000001">
    <property type="protein sequence ID" value="SHG29835.1"/>
    <property type="molecule type" value="Genomic_DNA"/>
</dbReference>
<keyword evidence="1" id="KW-1133">Transmembrane helix</keyword>
<evidence type="ECO:0000256" key="1">
    <source>
        <dbReference type="SAM" id="Phobius"/>
    </source>
</evidence>
<reference evidence="3" key="1">
    <citation type="submission" date="2016-11" db="EMBL/GenBank/DDBJ databases">
        <authorList>
            <person name="Varghese N."/>
            <person name="Submissions S."/>
        </authorList>
    </citation>
    <scope>NUCLEOTIDE SEQUENCE [LARGE SCALE GENOMIC DNA]</scope>
    <source>
        <strain evidence="3">DSM 22638</strain>
    </source>
</reference>
<keyword evidence="1" id="KW-0472">Membrane</keyword>
<feature type="transmembrane region" description="Helical" evidence="1">
    <location>
        <begin position="135"/>
        <end position="155"/>
    </location>
</feature>
<name>A0A1M5INL0_9FLAO</name>